<accession>A0A1J3JZZ8</accession>
<dbReference type="PANTHER" id="PTHR31342">
    <property type="entry name" value="PROTEIN CHUP1, CHLOROPLASTIC"/>
    <property type="match status" value="1"/>
</dbReference>
<name>A0A1J3JZZ8_NOCCA</name>
<protein>
    <submittedName>
        <fullName evidence="2">Uncharacterized protein</fullName>
    </submittedName>
</protein>
<reference evidence="2" key="1">
    <citation type="submission" date="2016-07" db="EMBL/GenBank/DDBJ databases">
        <title>De novo transcriptome assembly of four accessions of the metal hyperaccumulator plant Noccaea caerulescens.</title>
        <authorList>
            <person name="Blande D."/>
            <person name="Halimaa P."/>
            <person name="Tervahauta A.I."/>
            <person name="Aarts M.G."/>
            <person name="Karenlampi S.O."/>
        </authorList>
    </citation>
    <scope>NUCLEOTIDE SEQUENCE</scope>
</reference>
<proteinExistence type="predicted"/>
<keyword evidence="1" id="KW-0175">Coiled coil</keyword>
<dbReference type="AlphaFoldDB" id="A0A1J3JZZ8"/>
<evidence type="ECO:0000313" key="2">
    <source>
        <dbReference type="EMBL" id="JAU97849.1"/>
    </source>
</evidence>
<organism evidence="2">
    <name type="scientific">Noccaea caerulescens</name>
    <name type="common">Alpine penny-cress</name>
    <name type="synonym">Thlaspi caerulescens</name>
    <dbReference type="NCBI Taxonomy" id="107243"/>
    <lineage>
        <taxon>Eukaryota</taxon>
        <taxon>Viridiplantae</taxon>
        <taxon>Streptophyta</taxon>
        <taxon>Embryophyta</taxon>
        <taxon>Tracheophyta</taxon>
        <taxon>Spermatophyta</taxon>
        <taxon>Magnoliopsida</taxon>
        <taxon>eudicotyledons</taxon>
        <taxon>Gunneridae</taxon>
        <taxon>Pentapetalae</taxon>
        <taxon>rosids</taxon>
        <taxon>malvids</taxon>
        <taxon>Brassicales</taxon>
        <taxon>Brassicaceae</taxon>
        <taxon>Coluteocarpeae</taxon>
        <taxon>Noccaea</taxon>
    </lineage>
</organism>
<dbReference type="PANTHER" id="PTHR31342:SF39">
    <property type="entry name" value="HYDROXYPROLINE-RICH GLYCOPROTEIN FAMILY PROTEIN"/>
    <property type="match status" value="1"/>
</dbReference>
<dbReference type="InterPro" id="IPR040265">
    <property type="entry name" value="CHUP1/IPGA1-like"/>
</dbReference>
<dbReference type="EMBL" id="GEVM01008089">
    <property type="protein sequence ID" value="JAU97849.1"/>
    <property type="molecule type" value="Transcribed_RNA"/>
</dbReference>
<sequence>MYMKAITELKTEIIKSQSKDMAELQRYHGHVESVLENLTDETLVLARCEGGFPQKKLEVIRMTVALYTKLQGMIHELKNWKIQSPANNLLDKTERFFAKITKEIETLDQIKVEEEKKFKKDNIHFDFKLLIQIKELMVDISSACMELALKEKREAN</sequence>
<evidence type="ECO:0000256" key="1">
    <source>
        <dbReference type="ARBA" id="ARBA00023054"/>
    </source>
</evidence>
<gene>
    <name evidence="2" type="ORF">MP_TR25185_c1_g1_i1_g.72995</name>
</gene>